<dbReference type="STRING" id="1450538.A0A2V5GZX7"/>
<evidence type="ECO:0000313" key="4">
    <source>
        <dbReference type="Proteomes" id="UP000249829"/>
    </source>
</evidence>
<feature type="compositionally biased region" description="Basic residues" evidence="1">
    <location>
        <begin position="42"/>
        <end position="51"/>
    </location>
</feature>
<dbReference type="EMBL" id="KZ825164">
    <property type="protein sequence ID" value="PYI16791.1"/>
    <property type="molecule type" value="Genomic_DNA"/>
</dbReference>
<dbReference type="InterPro" id="IPR001810">
    <property type="entry name" value="F-box_dom"/>
</dbReference>
<dbReference type="InterPro" id="IPR036047">
    <property type="entry name" value="F-box-like_dom_sf"/>
</dbReference>
<evidence type="ECO:0000259" key="2">
    <source>
        <dbReference type="Pfam" id="PF12937"/>
    </source>
</evidence>
<keyword evidence="4" id="KW-1185">Reference proteome</keyword>
<gene>
    <name evidence="3" type="ORF">BO99DRAFT_211142</name>
</gene>
<dbReference type="Gene3D" id="1.20.1280.50">
    <property type="match status" value="1"/>
</dbReference>
<name>A0A2V5GZX7_ASPV1</name>
<dbReference type="Pfam" id="PF12937">
    <property type="entry name" value="F-box-like"/>
    <property type="match status" value="1"/>
</dbReference>
<reference evidence="3 4" key="1">
    <citation type="submission" date="2018-02" db="EMBL/GenBank/DDBJ databases">
        <title>The genomes of Aspergillus section Nigri reveals drivers in fungal speciation.</title>
        <authorList>
            <consortium name="DOE Joint Genome Institute"/>
            <person name="Vesth T.C."/>
            <person name="Nybo J."/>
            <person name="Theobald S."/>
            <person name="Brandl J."/>
            <person name="Frisvad J.C."/>
            <person name="Nielsen K.F."/>
            <person name="Lyhne E.K."/>
            <person name="Kogle M.E."/>
            <person name="Kuo A."/>
            <person name="Riley R."/>
            <person name="Clum A."/>
            <person name="Nolan M."/>
            <person name="Lipzen A."/>
            <person name="Salamov A."/>
            <person name="Henrissat B."/>
            <person name="Wiebenga A."/>
            <person name="De vries R.P."/>
            <person name="Grigoriev I.V."/>
            <person name="Mortensen U.H."/>
            <person name="Andersen M.R."/>
            <person name="Baker S.E."/>
        </authorList>
    </citation>
    <scope>NUCLEOTIDE SEQUENCE [LARGE SCALE GENOMIC DNA]</scope>
    <source>
        <strain evidence="3 4">CBS 115571</strain>
    </source>
</reference>
<proteinExistence type="predicted"/>
<evidence type="ECO:0000313" key="3">
    <source>
        <dbReference type="EMBL" id="PYI16791.1"/>
    </source>
</evidence>
<organism evidence="3 4">
    <name type="scientific">Aspergillus violaceofuscus (strain CBS 115571)</name>
    <dbReference type="NCBI Taxonomy" id="1450538"/>
    <lineage>
        <taxon>Eukaryota</taxon>
        <taxon>Fungi</taxon>
        <taxon>Dikarya</taxon>
        <taxon>Ascomycota</taxon>
        <taxon>Pezizomycotina</taxon>
        <taxon>Eurotiomycetes</taxon>
        <taxon>Eurotiomycetidae</taxon>
        <taxon>Eurotiales</taxon>
        <taxon>Aspergillaceae</taxon>
        <taxon>Aspergillus</taxon>
    </lineage>
</organism>
<dbReference type="Proteomes" id="UP000249829">
    <property type="component" value="Unassembled WGS sequence"/>
</dbReference>
<dbReference type="SUPFAM" id="SSF81383">
    <property type="entry name" value="F-box domain"/>
    <property type="match status" value="1"/>
</dbReference>
<sequence length="164" mass="18778">MRSRDNYKVHGAPPVKSLLPINLRAQHYAPASITMPGLSSKTGRKASRRSRRLMDKHSQRSLHRHSQNSPRALRLLFLSELLEMIFLYLDMQTLLLSRRVCHTWDEVIQGSRKLQQALFYFPDTTIPAEPGRHNPLIIDELEGSMICSMYAFCSVAHVDCFLSG</sequence>
<protein>
    <recommendedName>
        <fullName evidence="2">F-box domain-containing protein</fullName>
    </recommendedName>
</protein>
<evidence type="ECO:0000256" key="1">
    <source>
        <dbReference type="SAM" id="MobiDB-lite"/>
    </source>
</evidence>
<feature type="region of interest" description="Disordered" evidence="1">
    <location>
        <begin position="33"/>
        <end position="66"/>
    </location>
</feature>
<feature type="domain" description="F-box" evidence="2">
    <location>
        <begin position="80"/>
        <end position="109"/>
    </location>
</feature>
<dbReference type="AlphaFoldDB" id="A0A2V5GZX7"/>
<accession>A0A2V5GZX7</accession>